<dbReference type="Pfam" id="PF03237">
    <property type="entry name" value="Terminase_6N"/>
    <property type="match status" value="1"/>
</dbReference>
<name>A0AAW6WCV5_9FUSO</name>
<dbReference type="InterPro" id="IPR006437">
    <property type="entry name" value="Phage_terminase_lsu"/>
</dbReference>
<proteinExistence type="predicted"/>
<dbReference type="InterPro" id="IPR027417">
    <property type="entry name" value="P-loop_NTPase"/>
</dbReference>
<reference evidence="1" key="2">
    <citation type="submission" date="2022-04" db="EMBL/GenBank/DDBJ databases">
        <authorList>
            <person name="Livingstone P.G."/>
        </authorList>
    </citation>
    <scope>NUCLEOTIDE SEQUENCE</scope>
    <source>
        <strain evidence="1">BRON_8</strain>
    </source>
</reference>
<dbReference type="Proteomes" id="UP001173223">
    <property type="component" value="Unassembled WGS sequence"/>
</dbReference>
<dbReference type="RefSeq" id="WP_261787405.1">
    <property type="nucleotide sequence ID" value="NZ_JAMGTK010000016.1"/>
</dbReference>
<sequence>MILHGAKRSGKTIANNDLFLLELKRVRKLANNLKIKEAKYILAGYSLGNLERNVLSELRNKYGLKFELNKHNEFELLGVKVCCFGHGKINDMDRIRGMTAFGAYINEGTTGAEKVVREILNRCSIEGSRVIMDTNPDNPEHYIKKDYIDKADNERIIELSFTLYDNSFLSKIYIKNIEAVTPSGVFFQRDILGKWTTAEGAVYQDFDKDKHVISDISSYKFIDYVAGIDWGYEHFGALCVFGITETGEFILLETDRKQHKEIDYWVSKLHQIKRKYGNVDIYADSARPEHVARCRREKLRVHNADKAILAGVERVASLLKRDKLLIYDSKDFLEEVYSYVWDKKSGLPCKVSDDLMDAIRYAIYNYREKKEFKIITS</sequence>
<protein>
    <submittedName>
        <fullName evidence="1">PBSX family phage terminase large subunit</fullName>
    </submittedName>
</protein>
<accession>A0AAW6WCV5</accession>
<dbReference type="Gene3D" id="3.40.50.300">
    <property type="entry name" value="P-loop containing nucleotide triphosphate hydrolases"/>
    <property type="match status" value="1"/>
</dbReference>
<organism evidence="1 2">
    <name type="scientific">Fusobacterium necrophorum</name>
    <dbReference type="NCBI Taxonomy" id="859"/>
    <lineage>
        <taxon>Bacteria</taxon>
        <taxon>Fusobacteriati</taxon>
        <taxon>Fusobacteriota</taxon>
        <taxon>Fusobacteriia</taxon>
        <taxon>Fusobacteriales</taxon>
        <taxon>Fusobacteriaceae</taxon>
        <taxon>Fusobacterium</taxon>
    </lineage>
</organism>
<dbReference type="AlphaFoldDB" id="A0AAW6WCV5"/>
<dbReference type="NCBIfam" id="TIGR01547">
    <property type="entry name" value="phage_term_2"/>
    <property type="match status" value="1"/>
</dbReference>
<comment type="caution">
    <text evidence="1">The sequence shown here is derived from an EMBL/GenBank/DDBJ whole genome shotgun (WGS) entry which is preliminary data.</text>
</comment>
<evidence type="ECO:0000313" key="2">
    <source>
        <dbReference type="Proteomes" id="UP001173223"/>
    </source>
</evidence>
<keyword evidence="2" id="KW-1185">Reference proteome</keyword>
<evidence type="ECO:0000313" key="1">
    <source>
        <dbReference type="EMBL" id="MDK4512462.1"/>
    </source>
</evidence>
<dbReference type="EMBL" id="JAMGTK010000016">
    <property type="protein sequence ID" value="MDK4512462.1"/>
    <property type="molecule type" value="Genomic_DNA"/>
</dbReference>
<gene>
    <name evidence="1" type="ORF">MWG07_09400</name>
</gene>
<dbReference type="Gene3D" id="3.30.420.280">
    <property type="match status" value="1"/>
</dbReference>
<reference evidence="1" key="1">
    <citation type="journal article" date="2022" name="Gene">
        <title>A genome-led study on the pathogenesis of Fusobacterium necrophorum infections.</title>
        <authorList>
            <person name="Thapa G."/>
            <person name="Jayal A."/>
            <person name="Sikazwe E."/>
            <person name="Perry T."/>
            <person name="Mohammed Al Balushi A."/>
            <person name="Livingstone P."/>
        </authorList>
    </citation>
    <scope>NUCLEOTIDE SEQUENCE</scope>
    <source>
        <strain evidence="1">BRON_8</strain>
    </source>
</reference>